<dbReference type="Gene3D" id="2.40.50.140">
    <property type="entry name" value="Nucleic acid-binding proteins"/>
    <property type="match status" value="1"/>
</dbReference>
<organism evidence="14 15">
    <name type="scientific">Prymnesium parvum</name>
    <name type="common">Toxic golden alga</name>
    <dbReference type="NCBI Taxonomy" id="97485"/>
    <lineage>
        <taxon>Eukaryota</taxon>
        <taxon>Haptista</taxon>
        <taxon>Haptophyta</taxon>
        <taxon>Prymnesiophyceae</taxon>
        <taxon>Prymnesiales</taxon>
        <taxon>Prymnesiaceae</taxon>
        <taxon>Prymnesium</taxon>
    </lineage>
</organism>
<dbReference type="Gene3D" id="2.20.28.10">
    <property type="match status" value="1"/>
</dbReference>
<evidence type="ECO:0000256" key="5">
    <source>
        <dbReference type="ARBA" id="ARBA00022801"/>
    </source>
</evidence>
<evidence type="ECO:0000259" key="13">
    <source>
        <dbReference type="PROSITE" id="PS50051"/>
    </source>
</evidence>
<keyword evidence="8 11" id="KW-0238">DNA-binding</keyword>
<dbReference type="PANTHER" id="PTHR11630:SF43">
    <property type="entry name" value="DNA REPLICATION LICENSING FACTOR MCM6"/>
    <property type="match status" value="1"/>
</dbReference>
<dbReference type="GO" id="GO:0016787">
    <property type="term" value="F:hydrolase activity"/>
    <property type="evidence" value="ECO:0007669"/>
    <property type="project" value="UniProtKB-KW"/>
</dbReference>
<evidence type="ECO:0000256" key="9">
    <source>
        <dbReference type="ARBA" id="ARBA00023242"/>
    </source>
</evidence>
<proteinExistence type="inferred from homology"/>
<dbReference type="InterPro" id="IPR031327">
    <property type="entry name" value="MCM"/>
</dbReference>
<dbReference type="InterPro" id="IPR041562">
    <property type="entry name" value="MCM_lid"/>
</dbReference>
<dbReference type="FunFam" id="3.40.50.300:FF:000115">
    <property type="entry name" value="DNA helicase"/>
    <property type="match status" value="1"/>
</dbReference>
<reference evidence="14 15" key="1">
    <citation type="journal article" date="2024" name="Science">
        <title>Giant polyketide synthase enzymes in the biosynthesis of giant marine polyether toxins.</title>
        <authorList>
            <person name="Fallon T.R."/>
            <person name="Shende V.V."/>
            <person name="Wierzbicki I.H."/>
            <person name="Pendleton A.L."/>
            <person name="Watervoot N.F."/>
            <person name="Auber R.P."/>
            <person name="Gonzalez D.J."/>
            <person name="Wisecaver J.H."/>
            <person name="Moore B.S."/>
        </authorList>
    </citation>
    <scope>NUCLEOTIDE SEQUENCE [LARGE SCALE GENOMIC DNA]</scope>
    <source>
        <strain evidence="14 15">12B1</strain>
    </source>
</reference>
<comment type="similarity">
    <text evidence="2 11">Belongs to the MCM family.</text>
</comment>
<keyword evidence="10 12" id="KW-0131">Cell cycle</keyword>
<comment type="subcellular location">
    <subcellularLocation>
        <location evidence="1 12">Nucleus</location>
    </subcellularLocation>
</comment>
<dbReference type="AlphaFoldDB" id="A0AB34ICQ8"/>
<evidence type="ECO:0000256" key="1">
    <source>
        <dbReference type="ARBA" id="ARBA00004123"/>
    </source>
</evidence>
<evidence type="ECO:0000256" key="3">
    <source>
        <dbReference type="ARBA" id="ARBA00022705"/>
    </source>
</evidence>
<dbReference type="InterPro" id="IPR027417">
    <property type="entry name" value="P-loop_NTPase"/>
</dbReference>
<dbReference type="GO" id="GO:0003697">
    <property type="term" value="F:single-stranded DNA binding"/>
    <property type="evidence" value="ECO:0007669"/>
    <property type="project" value="TreeGrafter"/>
</dbReference>
<evidence type="ECO:0000256" key="4">
    <source>
        <dbReference type="ARBA" id="ARBA00022741"/>
    </source>
</evidence>
<dbReference type="PRINTS" id="PR01662">
    <property type="entry name" value="MCMPROTEIN6"/>
</dbReference>
<dbReference type="GO" id="GO:1990518">
    <property type="term" value="F:single-stranded 3'-5' DNA helicase activity"/>
    <property type="evidence" value="ECO:0007669"/>
    <property type="project" value="TreeGrafter"/>
</dbReference>
<evidence type="ECO:0000256" key="7">
    <source>
        <dbReference type="ARBA" id="ARBA00022840"/>
    </source>
</evidence>
<dbReference type="Pfam" id="PF14551">
    <property type="entry name" value="MCM_N"/>
    <property type="match status" value="1"/>
</dbReference>
<dbReference type="Pfam" id="PF00493">
    <property type="entry name" value="MCM"/>
    <property type="match status" value="1"/>
</dbReference>
<evidence type="ECO:0000313" key="14">
    <source>
        <dbReference type="EMBL" id="KAL1495644.1"/>
    </source>
</evidence>
<evidence type="ECO:0000256" key="10">
    <source>
        <dbReference type="ARBA" id="ARBA00023306"/>
    </source>
</evidence>
<dbReference type="GO" id="GO:0042555">
    <property type="term" value="C:MCM complex"/>
    <property type="evidence" value="ECO:0007669"/>
    <property type="project" value="UniProtKB-UniRule"/>
</dbReference>
<dbReference type="SUPFAM" id="SSF50249">
    <property type="entry name" value="Nucleic acid-binding proteins"/>
    <property type="match status" value="1"/>
</dbReference>
<dbReference type="Proteomes" id="UP001515480">
    <property type="component" value="Unassembled WGS sequence"/>
</dbReference>
<keyword evidence="15" id="KW-1185">Reference proteome</keyword>
<dbReference type="EMBL" id="JBGBPQ010000031">
    <property type="protein sequence ID" value="KAL1495644.1"/>
    <property type="molecule type" value="Genomic_DNA"/>
</dbReference>
<dbReference type="EC" id="3.6.4.12" evidence="12"/>
<dbReference type="Pfam" id="PF17855">
    <property type="entry name" value="MCM_lid"/>
    <property type="match status" value="1"/>
</dbReference>
<keyword evidence="9" id="KW-0539">Nucleus</keyword>
<evidence type="ECO:0000256" key="11">
    <source>
        <dbReference type="RuleBase" id="RU004070"/>
    </source>
</evidence>
<dbReference type="InterPro" id="IPR018525">
    <property type="entry name" value="MCM_CS"/>
</dbReference>
<dbReference type="GO" id="GO:0000727">
    <property type="term" value="P:double-strand break repair via break-induced replication"/>
    <property type="evidence" value="ECO:0007669"/>
    <property type="project" value="TreeGrafter"/>
</dbReference>
<comment type="function">
    <text evidence="12">Acts as component of the MCM2-7 complex (MCM complex) which is the replicative helicase essential for 'once per cell cycle' DNA replication initiation and elongation in eukaryotic cells. The active ATPase sites in the MCM2-7 ring are formed through the interaction surfaces of two neighboring subunits such that a critical structure of a conserved arginine finger motif is provided in trans relative to the ATP-binding site of the Walker A box of the adjacent subunit. The six ATPase active sites, however, are likely to contribute differentially to the complex helicase activity.</text>
</comment>
<dbReference type="GO" id="GO:0005634">
    <property type="term" value="C:nucleus"/>
    <property type="evidence" value="ECO:0007669"/>
    <property type="project" value="UniProtKB-SubCell"/>
</dbReference>
<dbReference type="PROSITE" id="PS00847">
    <property type="entry name" value="MCM_1"/>
    <property type="match status" value="1"/>
</dbReference>
<comment type="caution">
    <text evidence="14">The sequence shown here is derived from an EMBL/GenBank/DDBJ whole genome shotgun (WGS) entry which is preliminary data.</text>
</comment>
<dbReference type="Pfam" id="PF18263">
    <property type="entry name" value="WHD_MCM6"/>
    <property type="match status" value="1"/>
</dbReference>
<keyword evidence="5 12" id="KW-0378">Hydrolase</keyword>
<dbReference type="SUPFAM" id="SSF52540">
    <property type="entry name" value="P-loop containing nucleoside triphosphate hydrolases"/>
    <property type="match status" value="1"/>
</dbReference>
<evidence type="ECO:0000256" key="8">
    <source>
        <dbReference type="ARBA" id="ARBA00023125"/>
    </source>
</evidence>
<evidence type="ECO:0000256" key="12">
    <source>
        <dbReference type="RuleBase" id="RU368064"/>
    </source>
</evidence>
<dbReference type="GO" id="GO:0005524">
    <property type="term" value="F:ATP binding"/>
    <property type="evidence" value="ECO:0007669"/>
    <property type="project" value="UniProtKB-UniRule"/>
</dbReference>
<dbReference type="FunFam" id="2.20.28.10:FF:000003">
    <property type="entry name" value="DNA helicase"/>
    <property type="match status" value="1"/>
</dbReference>
<dbReference type="InterPro" id="IPR033762">
    <property type="entry name" value="MCM_OB"/>
</dbReference>
<dbReference type="InterPro" id="IPR041024">
    <property type="entry name" value="Mcm6_C"/>
</dbReference>
<dbReference type="InterPro" id="IPR008049">
    <property type="entry name" value="MCM6"/>
</dbReference>
<sequence length="802" mass="89632">MAVPHHDSFANSAREHFEEFLESFSSEGDTNDPTLLATRDYIDQCHDMKENERYTLYVAFEHVHTHNLELADSIQTEFHYLEPYLRMAIHNVMAALHPQYATEDKDFYLAVFNLPSQACIRDLKTSKIGSLISFSGTVTRTSEVRPELLQGKFSCETCGTLSDAVTQQFKYTEPIRCKNPSCPNRTEWSLRTDVSKFVDWQRIRVQENASEIPAGSMPRTLDVVLRGENVERAKAGDKCVFTGAPIVIPDVAQLAAPGERLEVVTKVDAKNATEGVQGLKALGVRELTYKLSFLASSVQPAESRLGVVNIRSDGDENVMDSFSQAEKEQILKMKRTPNVYDKLAASIAPSVYGHEEVKRGILLMLFGGVHKQSPKDRTNLRGDINCCLVGDPSTAKSQFLKFVCSIVPRAVYASGKASSAAGLTATVNRDDETGELCIEAGALMLSDNGICCIDEFDKMEAKDQVAIHEAMEQQTISIAKAGIHATLNARASILAAANPEGGRYDRKKNLRQNLNLTSAIMSRFDLFFVVLDEQEERTDFAIARHIVALHQTGRAPRYGNSDYTTSDLQRYIKYARSLKPRLTDAAARKLVAYYRDLRQQDYSDSSTGSYRVTVRQLEAMVRLGEARARVDLSELIEERHIKEARRLLKESIMHVSHDDVDVIDQDDFDAEIARQAEAAEEQAARERQQEPELAGAKKAETCTYQKFKKVERSLVVYIRAHEGEAGGGMAQLDVIDWYLNQQEELTDLEALAAERKLVRRIIQRLINIDKVLFVVSEAPVEAGANRSDARYISVAPNIGDDA</sequence>
<dbReference type="InterPro" id="IPR012340">
    <property type="entry name" value="NA-bd_OB-fold"/>
</dbReference>
<feature type="domain" description="MCM C-terminal AAA(+) ATPase" evidence="13">
    <location>
        <begin position="339"/>
        <end position="546"/>
    </location>
</feature>
<gene>
    <name evidence="14" type="ORF">AB1Y20_016511</name>
</gene>
<dbReference type="InterPro" id="IPR027925">
    <property type="entry name" value="MCM_N"/>
</dbReference>
<keyword evidence="6 12" id="KW-0347">Helicase</keyword>
<dbReference type="CDD" id="cd17757">
    <property type="entry name" value="MCM6"/>
    <property type="match status" value="1"/>
</dbReference>
<dbReference type="Gene3D" id="3.30.1640.10">
    <property type="entry name" value="mini-chromosome maintenance (MCM) complex, chain A, domain 1"/>
    <property type="match status" value="1"/>
</dbReference>
<keyword evidence="4 11" id="KW-0547">Nucleotide-binding</keyword>
<dbReference type="Gene3D" id="1.20.58.870">
    <property type="match status" value="1"/>
</dbReference>
<keyword evidence="3 12" id="KW-0235">DNA replication</keyword>
<evidence type="ECO:0000313" key="15">
    <source>
        <dbReference type="Proteomes" id="UP001515480"/>
    </source>
</evidence>
<accession>A0AB34ICQ8</accession>
<evidence type="ECO:0000256" key="6">
    <source>
        <dbReference type="ARBA" id="ARBA00022806"/>
    </source>
</evidence>
<keyword evidence="7 11" id="KW-0067">ATP-binding</keyword>
<name>A0AB34ICQ8_PRYPA</name>
<dbReference type="SMART" id="SM00350">
    <property type="entry name" value="MCM"/>
    <property type="match status" value="1"/>
</dbReference>
<protein>
    <recommendedName>
        <fullName evidence="12">DNA replication licensing factor MCM6</fullName>
        <ecNumber evidence="12">3.6.4.12</ecNumber>
    </recommendedName>
</protein>
<dbReference type="InterPro" id="IPR001208">
    <property type="entry name" value="MCM_dom"/>
</dbReference>
<dbReference type="GO" id="GO:0006270">
    <property type="term" value="P:DNA replication initiation"/>
    <property type="evidence" value="ECO:0007669"/>
    <property type="project" value="UniProtKB-UniRule"/>
</dbReference>
<dbReference type="PROSITE" id="PS50051">
    <property type="entry name" value="MCM_2"/>
    <property type="match status" value="1"/>
</dbReference>
<evidence type="ECO:0000256" key="2">
    <source>
        <dbReference type="ARBA" id="ARBA00008010"/>
    </source>
</evidence>
<dbReference type="PRINTS" id="PR01657">
    <property type="entry name" value="MCMFAMILY"/>
</dbReference>
<dbReference type="Pfam" id="PF17207">
    <property type="entry name" value="MCM_OB"/>
    <property type="match status" value="1"/>
</dbReference>
<dbReference type="PANTHER" id="PTHR11630">
    <property type="entry name" value="DNA REPLICATION LICENSING FACTOR MCM FAMILY MEMBER"/>
    <property type="match status" value="1"/>
</dbReference>
<comment type="subunit">
    <text evidence="12">Component of the MCM2-7 complex.</text>
</comment>
<dbReference type="Gene3D" id="3.40.50.300">
    <property type="entry name" value="P-loop containing nucleotide triphosphate hydrolases"/>
    <property type="match status" value="1"/>
</dbReference>
<dbReference type="GO" id="GO:1902969">
    <property type="term" value="P:mitotic DNA replication"/>
    <property type="evidence" value="ECO:0007669"/>
    <property type="project" value="TreeGrafter"/>
</dbReference>
<comment type="catalytic activity">
    <reaction evidence="12">
        <text>ATP + H2O = ADP + phosphate + H(+)</text>
        <dbReference type="Rhea" id="RHEA:13065"/>
        <dbReference type="ChEBI" id="CHEBI:15377"/>
        <dbReference type="ChEBI" id="CHEBI:15378"/>
        <dbReference type="ChEBI" id="CHEBI:30616"/>
        <dbReference type="ChEBI" id="CHEBI:43474"/>
        <dbReference type="ChEBI" id="CHEBI:456216"/>
        <dbReference type="EC" id="3.6.4.12"/>
    </reaction>
</comment>